<evidence type="ECO:0000256" key="1">
    <source>
        <dbReference type="ARBA" id="ARBA00022821"/>
    </source>
</evidence>
<comment type="caution">
    <text evidence="3">The sequence shown here is derived from an EMBL/GenBank/DDBJ whole genome shotgun (WGS) entry which is preliminary data.</text>
</comment>
<dbReference type="GO" id="GO:0043531">
    <property type="term" value="F:ADP binding"/>
    <property type="evidence" value="ECO:0007669"/>
    <property type="project" value="InterPro"/>
</dbReference>
<dbReference type="PANTHER" id="PTHR33463:SF209">
    <property type="entry name" value="DISEASE RESISTANCE PROTEIN RPS2-LIKE"/>
    <property type="match status" value="1"/>
</dbReference>
<dbReference type="SUPFAM" id="SSF52540">
    <property type="entry name" value="P-loop containing nucleoside triphosphate hydrolases"/>
    <property type="match status" value="1"/>
</dbReference>
<keyword evidence="4" id="KW-1185">Reference proteome</keyword>
<dbReference type="InterPro" id="IPR050905">
    <property type="entry name" value="Plant_NBS-LRR"/>
</dbReference>
<dbReference type="Proteomes" id="UP000593561">
    <property type="component" value="Unassembled WGS sequence"/>
</dbReference>
<accession>A0A7J8RXE4</accession>
<dbReference type="EMBL" id="JABFAC010000007">
    <property type="protein sequence ID" value="MBA0618547.1"/>
    <property type="molecule type" value="Genomic_DNA"/>
</dbReference>
<organism evidence="3 4">
    <name type="scientific">Gossypium davidsonii</name>
    <name type="common">Davidson's cotton</name>
    <name type="synonym">Gossypium klotzschianum subsp. davidsonii</name>
    <dbReference type="NCBI Taxonomy" id="34287"/>
    <lineage>
        <taxon>Eukaryota</taxon>
        <taxon>Viridiplantae</taxon>
        <taxon>Streptophyta</taxon>
        <taxon>Embryophyta</taxon>
        <taxon>Tracheophyta</taxon>
        <taxon>Spermatophyta</taxon>
        <taxon>Magnoliopsida</taxon>
        <taxon>eudicotyledons</taxon>
        <taxon>Gunneridae</taxon>
        <taxon>Pentapetalae</taxon>
        <taxon>rosids</taxon>
        <taxon>malvids</taxon>
        <taxon>Malvales</taxon>
        <taxon>Malvaceae</taxon>
        <taxon>Malvoideae</taxon>
        <taxon>Gossypium</taxon>
    </lineage>
</organism>
<reference evidence="3 4" key="1">
    <citation type="journal article" date="2019" name="Genome Biol. Evol.">
        <title>Insights into the evolution of the New World diploid cottons (Gossypium, subgenus Houzingenia) based on genome sequencing.</title>
        <authorList>
            <person name="Grover C.E."/>
            <person name="Arick M.A. 2nd"/>
            <person name="Thrash A."/>
            <person name="Conover J.L."/>
            <person name="Sanders W.S."/>
            <person name="Peterson D.G."/>
            <person name="Frelichowski J.E."/>
            <person name="Scheffler J.A."/>
            <person name="Scheffler B.E."/>
            <person name="Wendel J.F."/>
        </authorList>
    </citation>
    <scope>NUCLEOTIDE SEQUENCE [LARGE SCALE GENOMIC DNA]</scope>
    <source>
        <strain evidence="3">27</strain>
        <tissue evidence="3">Leaf</tissue>
    </source>
</reference>
<evidence type="ECO:0000259" key="2">
    <source>
        <dbReference type="Pfam" id="PF00931"/>
    </source>
</evidence>
<sequence>MVLGFEMKVETLKGKRDGVLLDVDAAEKNGKNIYPKVNSWLKKAEEDVNVVDELLQQGKFNKVSYRDVLLPIVVVPLNDFEDFDSRKLIFNKIIEAVKDPNANIIGVHKMLGVSKTTLVKEVKEKNILVVLDDIWEKLDLMEVGIPLGDEDQRCTILLTSRDLNVLLKDMDAKKSFQSVF</sequence>
<dbReference type="AlphaFoldDB" id="A0A7J8RXE4"/>
<dbReference type="InterPro" id="IPR027417">
    <property type="entry name" value="P-loop_NTPase"/>
</dbReference>
<dbReference type="PANTHER" id="PTHR33463">
    <property type="entry name" value="NB-ARC DOMAIN-CONTAINING PROTEIN-RELATED"/>
    <property type="match status" value="1"/>
</dbReference>
<dbReference type="InterPro" id="IPR002182">
    <property type="entry name" value="NB-ARC"/>
</dbReference>
<gene>
    <name evidence="3" type="ORF">Godav_027870</name>
</gene>
<evidence type="ECO:0000313" key="3">
    <source>
        <dbReference type="EMBL" id="MBA0618547.1"/>
    </source>
</evidence>
<protein>
    <recommendedName>
        <fullName evidence="2">NB-ARC domain-containing protein</fullName>
    </recommendedName>
</protein>
<dbReference type="Pfam" id="PF00931">
    <property type="entry name" value="NB-ARC"/>
    <property type="match status" value="1"/>
</dbReference>
<keyword evidence="1" id="KW-0611">Plant defense</keyword>
<proteinExistence type="predicted"/>
<dbReference type="Gene3D" id="3.40.50.300">
    <property type="entry name" value="P-loop containing nucleotide triphosphate hydrolases"/>
    <property type="match status" value="1"/>
</dbReference>
<evidence type="ECO:0000313" key="4">
    <source>
        <dbReference type="Proteomes" id="UP000593561"/>
    </source>
</evidence>
<feature type="domain" description="NB-ARC" evidence="2">
    <location>
        <begin position="123"/>
        <end position="171"/>
    </location>
</feature>
<name>A0A7J8RXE4_GOSDV</name>